<keyword evidence="6" id="KW-1185">Reference proteome</keyword>
<evidence type="ECO:0000313" key="6">
    <source>
        <dbReference type="Proteomes" id="UP000092666"/>
    </source>
</evidence>
<gene>
    <name evidence="5" type="ORF">I316_05562</name>
</gene>
<name>A0A1B9GNR2_9TREE</name>
<dbReference type="Proteomes" id="UP000092666">
    <property type="component" value="Unassembled WGS sequence"/>
</dbReference>
<dbReference type="Pfam" id="PF02826">
    <property type="entry name" value="2-Hacid_dh_C"/>
    <property type="match status" value="1"/>
</dbReference>
<feature type="domain" description="D-isomer specific 2-hydroxyacid dehydrogenase catalytic" evidence="3">
    <location>
        <begin position="86"/>
        <end position="365"/>
    </location>
</feature>
<dbReference type="InterPro" id="IPR029753">
    <property type="entry name" value="D-isomer_DH_CS"/>
</dbReference>
<dbReference type="PANTHER" id="PTHR10996">
    <property type="entry name" value="2-HYDROXYACID DEHYDROGENASE-RELATED"/>
    <property type="match status" value="1"/>
</dbReference>
<keyword evidence="1 2" id="KW-0560">Oxidoreductase</keyword>
<organism evidence="5 6">
    <name type="scientific">Kwoniella heveanensis BCC8398</name>
    <dbReference type="NCBI Taxonomy" id="1296120"/>
    <lineage>
        <taxon>Eukaryota</taxon>
        <taxon>Fungi</taxon>
        <taxon>Dikarya</taxon>
        <taxon>Basidiomycota</taxon>
        <taxon>Agaricomycotina</taxon>
        <taxon>Tremellomycetes</taxon>
        <taxon>Tremellales</taxon>
        <taxon>Cryptococcaceae</taxon>
        <taxon>Kwoniella</taxon>
    </lineage>
</organism>
<protein>
    <recommendedName>
        <fullName evidence="7">Phosphoglycerate dehydrogenase</fullName>
    </recommendedName>
</protein>
<accession>A0A1B9GNR2</accession>
<dbReference type="AlphaFoldDB" id="A0A1B9GNR2"/>
<reference evidence="5 6" key="1">
    <citation type="submission" date="2013-07" db="EMBL/GenBank/DDBJ databases">
        <title>The Genome Sequence of Cryptococcus heveanensis BCC8398.</title>
        <authorList>
            <consortium name="The Broad Institute Genome Sequencing Platform"/>
            <person name="Cuomo C."/>
            <person name="Litvintseva A."/>
            <person name="Chen Y."/>
            <person name="Heitman J."/>
            <person name="Sun S."/>
            <person name="Springer D."/>
            <person name="Dromer F."/>
            <person name="Young S.K."/>
            <person name="Zeng Q."/>
            <person name="Gargeya S."/>
            <person name="Fitzgerald M."/>
            <person name="Abouelleil A."/>
            <person name="Alvarado L."/>
            <person name="Berlin A.M."/>
            <person name="Chapman S.B."/>
            <person name="Dewar J."/>
            <person name="Goldberg J."/>
            <person name="Griggs A."/>
            <person name="Gujja S."/>
            <person name="Hansen M."/>
            <person name="Howarth C."/>
            <person name="Imamovic A."/>
            <person name="Larimer J."/>
            <person name="McCowan C."/>
            <person name="Murphy C."/>
            <person name="Pearson M."/>
            <person name="Priest M."/>
            <person name="Roberts A."/>
            <person name="Saif S."/>
            <person name="Shea T."/>
            <person name="Sykes S."/>
            <person name="Wortman J."/>
            <person name="Nusbaum C."/>
            <person name="Birren B."/>
        </authorList>
    </citation>
    <scope>NUCLEOTIDE SEQUENCE [LARGE SCALE GENOMIC DNA]</scope>
    <source>
        <strain evidence="5 6">BCC8398</strain>
    </source>
</reference>
<dbReference type="GO" id="GO:0051287">
    <property type="term" value="F:NAD binding"/>
    <property type="evidence" value="ECO:0007669"/>
    <property type="project" value="InterPro"/>
</dbReference>
<evidence type="ECO:0000256" key="2">
    <source>
        <dbReference type="RuleBase" id="RU003719"/>
    </source>
</evidence>
<dbReference type="OrthoDB" id="298012at2759"/>
<dbReference type="InterPro" id="IPR050223">
    <property type="entry name" value="D-isomer_2-hydroxyacid_DH"/>
</dbReference>
<sequence length="366" mass="39716">MTWTNTPTCPNKNMNTHPNRIAQPYTAIVTDDLPTPPPETLVSSKQATIYVPTPIHPDALAHARAKFGKVLSCEDVEPEMGFGFADGILNRANPLPKYKLDQAHQLSAISVVGVGVDSIDLHACRERGIVMMNCPGANSSAVAELTLSLTLALLRRVPELDRRLRSGEKGLLSIHNMGKSLRGKVVGLVGMGDTARKVAELFHHAFDCSIHVYSPTTSPSRWTTADPAGSIPHIRHADLAAMLPQIDIVSLHCPLTESTRDLISTSELNMMKPDAILVNMSRGAVVDEKALQVALSSQTIWAAASDVFEVEPAQKESMNGLMDLDNFVATPHIGGSTVEAQKEVCILAIDQLARYFDGFQIRNRVC</sequence>
<evidence type="ECO:0000259" key="4">
    <source>
        <dbReference type="Pfam" id="PF02826"/>
    </source>
</evidence>
<dbReference type="GO" id="GO:0005829">
    <property type="term" value="C:cytosol"/>
    <property type="evidence" value="ECO:0007669"/>
    <property type="project" value="TreeGrafter"/>
</dbReference>
<reference evidence="6" key="2">
    <citation type="submission" date="2013-12" db="EMBL/GenBank/DDBJ databases">
        <title>Evolution of pathogenesis and genome organization in the Tremellales.</title>
        <authorList>
            <person name="Cuomo C."/>
            <person name="Litvintseva A."/>
            <person name="Heitman J."/>
            <person name="Chen Y."/>
            <person name="Sun S."/>
            <person name="Springer D."/>
            <person name="Dromer F."/>
            <person name="Young S."/>
            <person name="Zeng Q."/>
            <person name="Chapman S."/>
            <person name="Gujja S."/>
            <person name="Saif S."/>
            <person name="Birren B."/>
        </authorList>
    </citation>
    <scope>NUCLEOTIDE SEQUENCE [LARGE SCALE GENOMIC DNA]</scope>
    <source>
        <strain evidence="6">BCC8398</strain>
    </source>
</reference>
<evidence type="ECO:0000313" key="5">
    <source>
        <dbReference type="EMBL" id="OCF32641.1"/>
    </source>
</evidence>
<proteinExistence type="inferred from homology"/>
<feature type="domain" description="D-isomer specific 2-hydroxyacid dehydrogenase NAD-binding" evidence="4">
    <location>
        <begin position="148"/>
        <end position="334"/>
    </location>
</feature>
<dbReference type="GO" id="GO:0016618">
    <property type="term" value="F:hydroxypyruvate reductase [NAD(P)H] activity"/>
    <property type="evidence" value="ECO:0007669"/>
    <property type="project" value="TreeGrafter"/>
</dbReference>
<dbReference type="Pfam" id="PF00389">
    <property type="entry name" value="2-Hacid_dh"/>
    <property type="match status" value="1"/>
</dbReference>
<dbReference type="SUPFAM" id="SSF52283">
    <property type="entry name" value="Formate/glycerate dehydrogenase catalytic domain-like"/>
    <property type="match status" value="1"/>
</dbReference>
<dbReference type="Gene3D" id="3.40.50.720">
    <property type="entry name" value="NAD(P)-binding Rossmann-like Domain"/>
    <property type="match status" value="2"/>
</dbReference>
<evidence type="ECO:0008006" key="7">
    <source>
        <dbReference type="Google" id="ProtNLM"/>
    </source>
</evidence>
<dbReference type="STRING" id="1296120.A0A1B9GNR2"/>
<comment type="similarity">
    <text evidence="2">Belongs to the D-isomer specific 2-hydroxyacid dehydrogenase family.</text>
</comment>
<evidence type="ECO:0000256" key="1">
    <source>
        <dbReference type="ARBA" id="ARBA00023002"/>
    </source>
</evidence>
<evidence type="ECO:0000259" key="3">
    <source>
        <dbReference type="Pfam" id="PF00389"/>
    </source>
</evidence>
<dbReference type="PANTHER" id="PTHR10996:SF264">
    <property type="entry name" value="HYPOTHETICAL D-ISOMER SPECIFIC 2-HYDROXYACID DEHYDROGENASE (EUROFUNG)"/>
    <property type="match status" value="1"/>
</dbReference>
<dbReference type="InterPro" id="IPR006139">
    <property type="entry name" value="D-isomer_2_OHA_DH_cat_dom"/>
</dbReference>
<dbReference type="PROSITE" id="PS00671">
    <property type="entry name" value="D_2_HYDROXYACID_DH_3"/>
    <property type="match status" value="1"/>
</dbReference>
<dbReference type="GO" id="GO:0030267">
    <property type="term" value="F:glyoxylate reductase (NADPH) activity"/>
    <property type="evidence" value="ECO:0007669"/>
    <property type="project" value="TreeGrafter"/>
</dbReference>
<dbReference type="EMBL" id="KV700129">
    <property type="protein sequence ID" value="OCF32641.1"/>
    <property type="molecule type" value="Genomic_DNA"/>
</dbReference>
<dbReference type="InterPro" id="IPR036291">
    <property type="entry name" value="NAD(P)-bd_dom_sf"/>
</dbReference>
<dbReference type="InterPro" id="IPR006140">
    <property type="entry name" value="D-isomer_DH_NAD-bd"/>
</dbReference>
<dbReference type="SUPFAM" id="SSF51735">
    <property type="entry name" value="NAD(P)-binding Rossmann-fold domains"/>
    <property type="match status" value="1"/>
</dbReference>